<keyword evidence="4 13" id="KW-0645">Protease</keyword>
<name>A0A165G0G8_EXIGL</name>
<dbReference type="GO" id="GO:0005615">
    <property type="term" value="C:extracellular space"/>
    <property type="evidence" value="ECO:0007669"/>
    <property type="project" value="InterPro"/>
</dbReference>
<keyword evidence="10 13" id="KW-0865">Zymogen</keyword>
<dbReference type="CDD" id="cd09596">
    <property type="entry name" value="M36"/>
    <property type="match status" value="1"/>
</dbReference>
<dbReference type="InterPro" id="IPR050371">
    <property type="entry name" value="Fungal_virulence_M36"/>
</dbReference>
<feature type="binding site" evidence="12">
    <location>
        <position position="383"/>
    </location>
    <ligand>
        <name>Zn(2+)</name>
        <dbReference type="ChEBI" id="CHEBI:29105"/>
        <note>catalytic</note>
    </ligand>
</feature>
<evidence type="ECO:0000256" key="9">
    <source>
        <dbReference type="ARBA" id="ARBA00023049"/>
    </source>
</evidence>
<gene>
    <name evidence="15" type="ORF">EXIGLDRAFT_838258</name>
</gene>
<evidence type="ECO:0000256" key="13">
    <source>
        <dbReference type="RuleBase" id="RU364017"/>
    </source>
</evidence>
<evidence type="ECO:0000256" key="5">
    <source>
        <dbReference type="ARBA" id="ARBA00022723"/>
    </source>
</evidence>
<dbReference type="GO" id="GO:0006508">
    <property type="term" value="P:proteolysis"/>
    <property type="evidence" value="ECO:0007669"/>
    <property type="project" value="UniProtKB-KW"/>
</dbReference>
<keyword evidence="6 13" id="KW-0732">Signal</keyword>
<feature type="active site" evidence="11">
    <location>
        <position position="384"/>
    </location>
</feature>
<sequence>MLATLPVFAALLARASGSPKSRTTHSNIILDNGAEFEAYHPPNTFEVFETGIDTPLSTRATKPHFKDNALSFLHSRLGSNAVQYRSGYEGDVAAHVYVHQQFNGIRVANAVANVAQNKAGKVTSFGSSFVQSPRNVASPTPKISSSQAVNKATAALGGALIPGRDVQLEYLATDDGDVVLVHVVPIEFTDGKNVLAYVNAASGVVVSVITQTFDATFRAIPPTLNNPNDGFALIENPEDPLASPNGWTTINGVDTHATNGTNIRAIVYTTKATIPESSDDVWDSTWDPTVQPTVAANTRAAGINSFHLANVIHDITYRYGFTEEAFNFQGNDPIIVNVQSTIGTNNAFFSTAPDGTSGQIHMLLWTLTTPRRDGDVENDVLAHEWTHGLSTRLTGGGVSTCLNTLESQGLGEGWSDSFADWLAQTSEDLKDFELGAYVFTKGIRTKPYSVDPTINNYTYSLFQQSSTDPHFFGELWAEVLHLQLDALIKEHGFADDAHTNPDSTAGNVVWLHLFIDALALQPCNPTFLQARLAWIQADANRYNGANKCLLWGIFAGRGIGVNADSSHVDNFDLPADC</sequence>
<dbReference type="EC" id="3.4.24.-" evidence="13"/>
<comment type="subcellular location">
    <subcellularLocation>
        <location evidence="1 13">Secreted</location>
    </subcellularLocation>
</comment>
<feature type="signal peptide" evidence="13">
    <location>
        <begin position="1"/>
        <end position="17"/>
    </location>
</feature>
<comment type="cofactor">
    <cofactor evidence="12">
        <name>Zn(2+)</name>
        <dbReference type="ChEBI" id="CHEBI:29105"/>
    </cofactor>
    <text evidence="12">Binds 1 zinc ion per subunit.</text>
</comment>
<feature type="domain" description="FTP" evidence="14">
    <location>
        <begin position="94"/>
        <end position="129"/>
    </location>
</feature>
<dbReference type="InterPro" id="IPR001842">
    <property type="entry name" value="Peptidase_M36"/>
</dbReference>
<dbReference type="Gene3D" id="3.10.170.10">
    <property type="match status" value="1"/>
</dbReference>
<keyword evidence="9 13" id="KW-0482">Metalloprotease</keyword>
<keyword evidence="3 13" id="KW-0964">Secreted</keyword>
<dbReference type="InterPro" id="IPR027268">
    <property type="entry name" value="Peptidase_M4/M1_CTD_sf"/>
</dbReference>
<keyword evidence="16" id="KW-1185">Reference proteome</keyword>
<evidence type="ECO:0000313" key="16">
    <source>
        <dbReference type="Proteomes" id="UP000077266"/>
    </source>
</evidence>
<evidence type="ECO:0000259" key="14">
    <source>
        <dbReference type="Pfam" id="PF07504"/>
    </source>
</evidence>
<keyword evidence="8 12" id="KW-0862">Zinc</keyword>
<evidence type="ECO:0000256" key="7">
    <source>
        <dbReference type="ARBA" id="ARBA00022801"/>
    </source>
</evidence>
<feature type="binding site" evidence="12">
    <location>
        <position position="214"/>
    </location>
    <ligand>
        <name>Zn(2+)</name>
        <dbReference type="ChEBI" id="CHEBI:29105"/>
        <note>catalytic</note>
    </ligand>
</feature>
<evidence type="ECO:0000256" key="11">
    <source>
        <dbReference type="PIRSR" id="PIRSR601842-1"/>
    </source>
</evidence>
<comment type="similarity">
    <text evidence="2 13">Belongs to the peptidase M36 family.</text>
</comment>
<keyword evidence="5 12" id="KW-0479">Metal-binding</keyword>
<keyword evidence="7 13" id="KW-0378">Hydrolase</keyword>
<evidence type="ECO:0000256" key="10">
    <source>
        <dbReference type="ARBA" id="ARBA00023145"/>
    </source>
</evidence>
<dbReference type="Gene3D" id="1.10.390.10">
    <property type="entry name" value="Neutral Protease Domain 2"/>
    <property type="match status" value="1"/>
</dbReference>
<dbReference type="GO" id="GO:0008270">
    <property type="term" value="F:zinc ion binding"/>
    <property type="evidence" value="ECO:0007669"/>
    <property type="project" value="InterPro"/>
</dbReference>
<evidence type="ECO:0000256" key="1">
    <source>
        <dbReference type="ARBA" id="ARBA00004613"/>
    </source>
</evidence>
<feature type="chain" id="PRO_5009361751" description="Extracellular metalloproteinase" evidence="13">
    <location>
        <begin position="18"/>
        <end position="577"/>
    </location>
</feature>
<dbReference type="EMBL" id="KV426063">
    <property type="protein sequence ID" value="KZV89804.1"/>
    <property type="molecule type" value="Genomic_DNA"/>
</dbReference>
<dbReference type="GO" id="GO:0004222">
    <property type="term" value="F:metalloendopeptidase activity"/>
    <property type="evidence" value="ECO:0007669"/>
    <property type="project" value="InterPro"/>
</dbReference>
<evidence type="ECO:0000256" key="4">
    <source>
        <dbReference type="ARBA" id="ARBA00022670"/>
    </source>
</evidence>
<evidence type="ECO:0000256" key="6">
    <source>
        <dbReference type="ARBA" id="ARBA00022729"/>
    </source>
</evidence>
<evidence type="ECO:0000313" key="15">
    <source>
        <dbReference type="EMBL" id="KZV89804.1"/>
    </source>
</evidence>
<dbReference type="InterPro" id="IPR011096">
    <property type="entry name" value="FTP_domain"/>
</dbReference>
<evidence type="ECO:0000256" key="2">
    <source>
        <dbReference type="ARBA" id="ARBA00006006"/>
    </source>
</evidence>
<protein>
    <recommendedName>
        <fullName evidence="13">Extracellular metalloproteinase</fullName>
        <ecNumber evidence="13">3.4.24.-</ecNumber>
    </recommendedName>
    <alternativeName>
        <fullName evidence="13">Fungalysin</fullName>
    </alternativeName>
</protein>
<evidence type="ECO:0000256" key="3">
    <source>
        <dbReference type="ARBA" id="ARBA00022525"/>
    </source>
</evidence>
<dbReference type="Pfam" id="PF02128">
    <property type="entry name" value="Peptidase_M36"/>
    <property type="match status" value="1"/>
</dbReference>
<dbReference type="InParanoid" id="A0A165G0G8"/>
<evidence type="ECO:0000256" key="8">
    <source>
        <dbReference type="ARBA" id="ARBA00022833"/>
    </source>
</evidence>
<organism evidence="15 16">
    <name type="scientific">Exidia glandulosa HHB12029</name>
    <dbReference type="NCBI Taxonomy" id="1314781"/>
    <lineage>
        <taxon>Eukaryota</taxon>
        <taxon>Fungi</taxon>
        <taxon>Dikarya</taxon>
        <taxon>Basidiomycota</taxon>
        <taxon>Agaricomycotina</taxon>
        <taxon>Agaricomycetes</taxon>
        <taxon>Auriculariales</taxon>
        <taxon>Exidiaceae</taxon>
        <taxon>Exidia</taxon>
    </lineage>
</organism>
<evidence type="ECO:0000256" key="12">
    <source>
        <dbReference type="PIRSR" id="PIRSR601842-2"/>
    </source>
</evidence>
<dbReference type="SUPFAM" id="SSF55486">
    <property type="entry name" value="Metalloproteases ('zincins'), catalytic domain"/>
    <property type="match status" value="1"/>
</dbReference>
<feature type="binding site" evidence="12">
    <location>
        <position position="387"/>
    </location>
    <ligand>
        <name>Zn(2+)</name>
        <dbReference type="ChEBI" id="CHEBI:29105"/>
        <note>catalytic</note>
    </ligand>
</feature>
<dbReference type="Proteomes" id="UP000077266">
    <property type="component" value="Unassembled WGS sequence"/>
</dbReference>
<dbReference type="AlphaFoldDB" id="A0A165G0G8"/>
<dbReference type="PANTHER" id="PTHR33478">
    <property type="entry name" value="EXTRACELLULAR METALLOPROTEINASE MEP"/>
    <property type="match status" value="1"/>
</dbReference>
<proteinExistence type="inferred from homology"/>
<dbReference type="OrthoDB" id="3227768at2759"/>
<feature type="binding site" evidence="12">
    <location>
        <position position="412"/>
    </location>
    <ligand>
        <name>Zn(2+)</name>
        <dbReference type="ChEBI" id="CHEBI:29105"/>
        <note>catalytic</note>
    </ligand>
</feature>
<dbReference type="PANTHER" id="PTHR33478:SF1">
    <property type="entry name" value="EXTRACELLULAR METALLOPROTEINASE MEP"/>
    <property type="match status" value="1"/>
</dbReference>
<reference evidence="15 16" key="1">
    <citation type="journal article" date="2016" name="Mol. Biol. Evol.">
        <title>Comparative Genomics of Early-Diverging Mushroom-Forming Fungi Provides Insights into the Origins of Lignocellulose Decay Capabilities.</title>
        <authorList>
            <person name="Nagy L.G."/>
            <person name="Riley R."/>
            <person name="Tritt A."/>
            <person name="Adam C."/>
            <person name="Daum C."/>
            <person name="Floudas D."/>
            <person name="Sun H."/>
            <person name="Yadav J.S."/>
            <person name="Pangilinan J."/>
            <person name="Larsson K.H."/>
            <person name="Matsuura K."/>
            <person name="Barry K."/>
            <person name="Labutti K."/>
            <person name="Kuo R."/>
            <person name="Ohm R.A."/>
            <person name="Bhattacharya S.S."/>
            <person name="Shirouzu T."/>
            <person name="Yoshinaga Y."/>
            <person name="Martin F.M."/>
            <person name="Grigoriev I.V."/>
            <person name="Hibbett D.S."/>
        </authorList>
    </citation>
    <scope>NUCLEOTIDE SEQUENCE [LARGE SCALE GENOMIC DNA]</scope>
    <source>
        <strain evidence="15 16">HHB12029</strain>
    </source>
</reference>
<dbReference type="Pfam" id="PF07504">
    <property type="entry name" value="FTP"/>
    <property type="match status" value="1"/>
</dbReference>
<accession>A0A165G0G8</accession>
<dbReference type="PRINTS" id="PR00999">
    <property type="entry name" value="FUNGALYSIN"/>
</dbReference>